<comment type="caution">
    <text evidence="2">The sequence shown here is derived from an EMBL/GenBank/DDBJ whole genome shotgun (WGS) entry which is preliminary data.</text>
</comment>
<sequence length="99" mass="10440">MTTRSSPEQERQLQSILQAKILRLDKEKASEAVQAGGCGNLGSAPELQADLPTTGEPSQLFELAKSSPAAEPSTKCEPSAPEHQGLVHFSYSSDGSVSL</sequence>
<gene>
    <name evidence="2" type="ORF">V5799_020743</name>
</gene>
<feature type="compositionally biased region" description="Polar residues" evidence="1">
    <location>
        <begin position="90"/>
        <end position="99"/>
    </location>
</feature>
<keyword evidence="3" id="KW-1185">Reference proteome</keyword>
<organism evidence="2 3">
    <name type="scientific">Amblyomma americanum</name>
    <name type="common">Lone star tick</name>
    <dbReference type="NCBI Taxonomy" id="6943"/>
    <lineage>
        <taxon>Eukaryota</taxon>
        <taxon>Metazoa</taxon>
        <taxon>Ecdysozoa</taxon>
        <taxon>Arthropoda</taxon>
        <taxon>Chelicerata</taxon>
        <taxon>Arachnida</taxon>
        <taxon>Acari</taxon>
        <taxon>Parasitiformes</taxon>
        <taxon>Ixodida</taxon>
        <taxon>Ixodoidea</taxon>
        <taxon>Ixodidae</taxon>
        <taxon>Amblyomminae</taxon>
        <taxon>Amblyomma</taxon>
    </lineage>
</organism>
<feature type="region of interest" description="Disordered" evidence="1">
    <location>
        <begin position="35"/>
        <end position="99"/>
    </location>
</feature>
<proteinExistence type="predicted"/>
<dbReference type="EMBL" id="JARKHS020011328">
    <property type="protein sequence ID" value="KAK8777916.1"/>
    <property type="molecule type" value="Genomic_DNA"/>
</dbReference>
<evidence type="ECO:0000256" key="1">
    <source>
        <dbReference type="SAM" id="MobiDB-lite"/>
    </source>
</evidence>
<name>A0AAQ4ET43_AMBAM</name>
<accession>A0AAQ4ET43</accession>
<dbReference type="Proteomes" id="UP001321473">
    <property type="component" value="Unassembled WGS sequence"/>
</dbReference>
<dbReference type="AlphaFoldDB" id="A0AAQ4ET43"/>
<reference evidence="2 3" key="1">
    <citation type="journal article" date="2023" name="Arcadia Sci">
        <title>De novo assembly of a long-read Amblyomma americanum tick genome.</title>
        <authorList>
            <person name="Chou S."/>
            <person name="Poskanzer K.E."/>
            <person name="Rollins M."/>
            <person name="Thuy-Boun P.S."/>
        </authorList>
    </citation>
    <scope>NUCLEOTIDE SEQUENCE [LARGE SCALE GENOMIC DNA]</scope>
    <source>
        <strain evidence="2">F_SG_1</strain>
        <tissue evidence="2">Salivary glands</tissue>
    </source>
</reference>
<evidence type="ECO:0000313" key="3">
    <source>
        <dbReference type="Proteomes" id="UP001321473"/>
    </source>
</evidence>
<protein>
    <submittedName>
        <fullName evidence="2">Uncharacterized protein</fullName>
    </submittedName>
</protein>
<evidence type="ECO:0000313" key="2">
    <source>
        <dbReference type="EMBL" id="KAK8777916.1"/>
    </source>
</evidence>